<proteinExistence type="predicted"/>
<protein>
    <submittedName>
        <fullName evidence="2">Uncharacterized protein</fullName>
    </submittedName>
</protein>
<accession>A0A3A4NMP7</accession>
<sequence>MDKDNNIDRLIQDIQQYLRDEAKKKQDNREPEVAPPLLPAALSIDLKSLPVRSTYFELMLLMSACAVGLLTVAILLVGLLGGQAQTVIGAMTLLAIGGCGIFLTAVLISLSKRLALLSQIEQHTRLMLAVKLQVNALLERLAHK</sequence>
<keyword evidence="1" id="KW-1133">Transmembrane helix</keyword>
<comment type="caution">
    <text evidence="2">The sequence shown here is derived from an EMBL/GenBank/DDBJ whole genome shotgun (WGS) entry which is preliminary data.</text>
</comment>
<gene>
    <name evidence="2" type="ORF">C4520_12445</name>
</gene>
<organism evidence="2 3">
    <name type="scientific">Abyssobacteria bacterium (strain SURF_5)</name>
    <dbReference type="NCBI Taxonomy" id="2093360"/>
    <lineage>
        <taxon>Bacteria</taxon>
        <taxon>Pseudomonadati</taxon>
        <taxon>Candidatus Hydrogenedentota</taxon>
        <taxon>Candidatus Abyssobacteria</taxon>
    </lineage>
</organism>
<evidence type="ECO:0000256" key="1">
    <source>
        <dbReference type="SAM" id="Phobius"/>
    </source>
</evidence>
<dbReference type="Proteomes" id="UP000265882">
    <property type="component" value="Unassembled WGS sequence"/>
</dbReference>
<keyword evidence="1" id="KW-0812">Transmembrane</keyword>
<feature type="transmembrane region" description="Helical" evidence="1">
    <location>
        <begin position="58"/>
        <end position="81"/>
    </location>
</feature>
<feature type="transmembrane region" description="Helical" evidence="1">
    <location>
        <begin position="87"/>
        <end position="110"/>
    </location>
</feature>
<dbReference type="AlphaFoldDB" id="A0A3A4NMP7"/>
<evidence type="ECO:0000313" key="2">
    <source>
        <dbReference type="EMBL" id="RJP19765.1"/>
    </source>
</evidence>
<reference evidence="2 3" key="1">
    <citation type="journal article" date="2017" name="ISME J.">
        <title>Energy and carbon metabolisms in a deep terrestrial subsurface fluid microbial community.</title>
        <authorList>
            <person name="Momper L."/>
            <person name="Jungbluth S.P."/>
            <person name="Lee M.D."/>
            <person name="Amend J.P."/>
        </authorList>
    </citation>
    <scope>NUCLEOTIDE SEQUENCE [LARGE SCALE GENOMIC DNA]</scope>
    <source>
        <strain evidence="2">SURF_5</strain>
    </source>
</reference>
<dbReference type="EMBL" id="QZKU01000085">
    <property type="protein sequence ID" value="RJP19765.1"/>
    <property type="molecule type" value="Genomic_DNA"/>
</dbReference>
<keyword evidence="1" id="KW-0472">Membrane</keyword>
<evidence type="ECO:0000313" key="3">
    <source>
        <dbReference type="Proteomes" id="UP000265882"/>
    </source>
</evidence>
<name>A0A3A4NMP7_ABYX5</name>